<organism evidence="1 2">
    <name type="scientific">Glossina palpalis gambiensis</name>
    <dbReference type="NCBI Taxonomy" id="67801"/>
    <lineage>
        <taxon>Eukaryota</taxon>
        <taxon>Metazoa</taxon>
        <taxon>Ecdysozoa</taxon>
        <taxon>Arthropoda</taxon>
        <taxon>Hexapoda</taxon>
        <taxon>Insecta</taxon>
        <taxon>Pterygota</taxon>
        <taxon>Neoptera</taxon>
        <taxon>Endopterygota</taxon>
        <taxon>Diptera</taxon>
        <taxon>Brachycera</taxon>
        <taxon>Muscomorpha</taxon>
        <taxon>Hippoboscoidea</taxon>
        <taxon>Glossinidae</taxon>
        <taxon>Glossina</taxon>
    </lineage>
</organism>
<proteinExistence type="predicted"/>
<reference evidence="2" key="1">
    <citation type="submission" date="2015-01" db="EMBL/GenBank/DDBJ databases">
        <authorList>
            <person name="Aksoy S."/>
            <person name="Warren W."/>
            <person name="Wilson R.K."/>
        </authorList>
    </citation>
    <scope>NUCLEOTIDE SEQUENCE [LARGE SCALE GENOMIC DNA]</scope>
    <source>
        <strain evidence="2">IAEA</strain>
    </source>
</reference>
<sequence length="127" mass="14410">MLNSFLIAKFMYVHMHDYMLEATELGVTLHLWQMLNSKTLYADYMGYIVSSLRIVSNTNLNITTGSENSNPKTNTRIRTLYNRMLSTKTLAVMPEFTCLSQIPVERLKSPAFTVETPTHLSVVVAMG</sequence>
<name>A0A1B0BQF7_9MUSC</name>
<dbReference type="VEuPathDB" id="VectorBase:GPPI037355"/>
<dbReference type="EnsemblMetazoa" id="GPPI037355-RA">
    <property type="protein sequence ID" value="GPPI037355-PA"/>
    <property type="gene ID" value="GPPI037355"/>
</dbReference>
<protein>
    <submittedName>
        <fullName evidence="1">Uncharacterized protein</fullName>
    </submittedName>
</protein>
<keyword evidence="2" id="KW-1185">Reference proteome</keyword>
<reference evidence="1" key="2">
    <citation type="submission" date="2020-05" db="UniProtKB">
        <authorList>
            <consortium name="EnsemblMetazoa"/>
        </authorList>
    </citation>
    <scope>IDENTIFICATION</scope>
    <source>
        <strain evidence="1">IAEA</strain>
    </source>
</reference>
<dbReference type="AlphaFoldDB" id="A0A1B0BQF7"/>
<dbReference type="Proteomes" id="UP000092460">
    <property type="component" value="Unassembled WGS sequence"/>
</dbReference>
<dbReference type="EMBL" id="JXJN01018587">
    <property type="status" value="NOT_ANNOTATED_CDS"/>
    <property type="molecule type" value="Genomic_DNA"/>
</dbReference>
<evidence type="ECO:0000313" key="2">
    <source>
        <dbReference type="Proteomes" id="UP000092460"/>
    </source>
</evidence>
<evidence type="ECO:0000313" key="1">
    <source>
        <dbReference type="EnsemblMetazoa" id="GPPI037355-PA"/>
    </source>
</evidence>
<accession>A0A1B0BQF7</accession>